<dbReference type="Proteomes" id="UP001286313">
    <property type="component" value="Unassembled WGS sequence"/>
</dbReference>
<dbReference type="AlphaFoldDB" id="A0AAE1KUA6"/>
<protein>
    <submittedName>
        <fullName evidence="2">Uncharacterized protein</fullName>
    </submittedName>
</protein>
<organism evidence="2 3">
    <name type="scientific">Petrolisthes cinctipes</name>
    <name type="common">Flat porcelain crab</name>
    <dbReference type="NCBI Taxonomy" id="88211"/>
    <lineage>
        <taxon>Eukaryota</taxon>
        <taxon>Metazoa</taxon>
        <taxon>Ecdysozoa</taxon>
        <taxon>Arthropoda</taxon>
        <taxon>Crustacea</taxon>
        <taxon>Multicrustacea</taxon>
        <taxon>Malacostraca</taxon>
        <taxon>Eumalacostraca</taxon>
        <taxon>Eucarida</taxon>
        <taxon>Decapoda</taxon>
        <taxon>Pleocyemata</taxon>
        <taxon>Anomura</taxon>
        <taxon>Galatheoidea</taxon>
        <taxon>Porcellanidae</taxon>
        <taxon>Petrolisthes</taxon>
    </lineage>
</organism>
<accession>A0AAE1KUA6</accession>
<dbReference type="EMBL" id="JAWQEG010000908">
    <property type="protein sequence ID" value="KAK3884153.1"/>
    <property type="molecule type" value="Genomic_DNA"/>
</dbReference>
<comment type="caution">
    <text evidence="2">The sequence shown here is derived from an EMBL/GenBank/DDBJ whole genome shotgun (WGS) entry which is preliminary data.</text>
</comment>
<name>A0AAE1KUA6_PETCI</name>
<feature type="signal peptide" evidence="1">
    <location>
        <begin position="1"/>
        <end position="17"/>
    </location>
</feature>
<sequence length="412" mass="46184">MSNLTLISCLLKRTSWAMLDIMAAGPSSRIFERTTFIIKGSPTLYNTLALCGSFRHSFNPVPGQGRELLVCEEYQYCSFTMITSSHWVFLFALLFCLARAGEGKHIPPPEELCGLIVDLHVQQECLECFNSAGEVDKNPEAVRKCVGSYLPPIVAECSVPHVENPGRAGGLRMHQGKPPVHHNHTNANLLPNCLARRMRQISRYLAKEMKFAKQAGNILKQVVISKLVENGGPTMLSAGAMTAILALPDVKSLVADNTAYKECLTRYSDTSRHLEHLEHTLALLQDDVLNREDNGWTSENEMENDDEWEREEKEEMSSIEEKEIDMRKSKLSKEFQKYQETRAAGNALPFGGTNQLARVSLLGTCIIRALDDGGQVAELLDIVLENTFFFPIPQWWVEPLLRVAKDLNVHTV</sequence>
<evidence type="ECO:0000313" key="2">
    <source>
        <dbReference type="EMBL" id="KAK3884153.1"/>
    </source>
</evidence>
<feature type="chain" id="PRO_5042295916" evidence="1">
    <location>
        <begin position="18"/>
        <end position="412"/>
    </location>
</feature>
<keyword evidence="1" id="KW-0732">Signal</keyword>
<keyword evidence="3" id="KW-1185">Reference proteome</keyword>
<evidence type="ECO:0000256" key="1">
    <source>
        <dbReference type="SAM" id="SignalP"/>
    </source>
</evidence>
<reference evidence="2" key="1">
    <citation type="submission" date="2023-10" db="EMBL/GenBank/DDBJ databases">
        <title>Genome assemblies of two species of porcelain crab, Petrolisthes cinctipes and Petrolisthes manimaculis (Anomura: Porcellanidae).</title>
        <authorList>
            <person name="Angst P."/>
        </authorList>
    </citation>
    <scope>NUCLEOTIDE SEQUENCE</scope>
    <source>
        <strain evidence="2">PB745_01</strain>
        <tissue evidence="2">Gill</tissue>
    </source>
</reference>
<proteinExistence type="predicted"/>
<evidence type="ECO:0000313" key="3">
    <source>
        <dbReference type="Proteomes" id="UP001286313"/>
    </source>
</evidence>
<gene>
    <name evidence="2" type="ORF">Pcinc_011555</name>
</gene>